<dbReference type="InterPro" id="IPR026960">
    <property type="entry name" value="RVT-Znf"/>
</dbReference>
<dbReference type="PANTHER" id="PTHR33116">
    <property type="entry name" value="REVERSE TRANSCRIPTASE ZINC-BINDING DOMAIN-CONTAINING PROTEIN-RELATED-RELATED"/>
    <property type="match status" value="1"/>
</dbReference>
<reference evidence="3" key="1">
    <citation type="submission" date="2016-04" db="EMBL/GenBank/DDBJ databases">
        <title>Cephalotus genome sequencing.</title>
        <authorList>
            <person name="Fukushima K."/>
            <person name="Hasebe M."/>
            <person name="Fang X."/>
        </authorList>
    </citation>
    <scope>NUCLEOTIDE SEQUENCE [LARGE SCALE GENOMIC DNA]</scope>
    <source>
        <strain evidence="3">cv. St1</strain>
    </source>
</reference>
<sequence>LLHRYNFWYAPTTGLISWSWRQLLLLRPLAREHIIYRCGNGELFSLWYDPWLHGESVHALYGHRVIYDTGLGRSVRVKCMIREGEWQWPQTSCDLIDIQHRVQNIPISSAPDSIHWNKIGEAFSTACAWQVTRRRSNVVPWHGVVWHPKRIPKHAFSLWLALRGAHRTKDKLLAAGVVQDTACVFHCGENETMVHLFFQCPYSAKVWRDVLSMCNIYRPILSWPNEVLWMTSHAKGKEFHHTIRKLAFAATTYHLWIERNRRCFKNRFLPYQEIVQMVRQDVGAKLAYGNNSKRDEHHHSLCVNWGIPMGETREGDVLLHG</sequence>
<protein>
    <submittedName>
        <fullName evidence="2">Zf-RVT domain-containing protein</fullName>
    </submittedName>
</protein>
<proteinExistence type="predicted"/>
<evidence type="ECO:0000313" key="2">
    <source>
        <dbReference type="EMBL" id="GAV92662.1"/>
    </source>
</evidence>
<dbReference type="Proteomes" id="UP000187406">
    <property type="component" value="Unassembled WGS sequence"/>
</dbReference>
<name>A0A1Q3DJP7_CEPFO</name>
<dbReference type="EMBL" id="BDDD01011025">
    <property type="protein sequence ID" value="GAV92662.1"/>
    <property type="molecule type" value="Genomic_DNA"/>
</dbReference>
<organism evidence="2 3">
    <name type="scientific">Cephalotus follicularis</name>
    <name type="common">Albany pitcher plant</name>
    <dbReference type="NCBI Taxonomy" id="3775"/>
    <lineage>
        <taxon>Eukaryota</taxon>
        <taxon>Viridiplantae</taxon>
        <taxon>Streptophyta</taxon>
        <taxon>Embryophyta</taxon>
        <taxon>Tracheophyta</taxon>
        <taxon>Spermatophyta</taxon>
        <taxon>Magnoliopsida</taxon>
        <taxon>eudicotyledons</taxon>
        <taxon>Gunneridae</taxon>
        <taxon>Pentapetalae</taxon>
        <taxon>rosids</taxon>
        <taxon>fabids</taxon>
        <taxon>Oxalidales</taxon>
        <taxon>Cephalotaceae</taxon>
        <taxon>Cephalotus</taxon>
    </lineage>
</organism>
<evidence type="ECO:0000313" key="3">
    <source>
        <dbReference type="Proteomes" id="UP000187406"/>
    </source>
</evidence>
<dbReference type="Pfam" id="PF13966">
    <property type="entry name" value="zf-RVT"/>
    <property type="match status" value="1"/>
</dbReference>
<comment type="caution">
    <text evidence="2">The sequence shown here is derived from an EMBL/GenBank/DDBJ whole genome shotgun (WGS) entry which is preliminary data.</text>
</comment>
<gene>
    <name evidence="2" type="ORF">CFOL_v3_36040</name>
</gene>
<feature type="domain" description="Reverse transcriptase zinc-binding" evidence="1">
    <location>
        <begin position="123"/>
        <end position="207"/>
    </location>
</feature>
<dbReference type="PANTHER" id="PTHR33116:SF78">
    <property type="entry name" value="OS12G0587133 PROTEIN"/>
    <property type="match status" value="1"/>
</dbReference>
<dbReference type="OrthoDB" id="1622315at2759"/>
<dbReference type="AlphaFoldDB" id="A0A1Q3DJP7"/>
<dbReference type="InParanoid" id="A0A1Q3DJP7"/>
<evidence type="ECO:0000259" key="1">
    <source>
        <dbReference type="Pfam" id="PF13966"/>
    </source>
</evidence>
<keyword evidence="3" id="KW-1185">Reference proteome</keyword>
<feature type="non-terminal residue" evidence="2">
    <location>
        <position position="1"/>
    </location>
</feature>
<accession>A0A1Q3DJP7</accession>